<dbReference type="PANTHER" id="PTHR34002">
    <property type="entry name" value="BLR1656 PROTEIN"/>
    <property type="match status" value="1"/>
</dbReference>
<evidence type="ECO:0000256" key="3">
    <source>
        <dbReference type="SAM" id="SignalP"/>
    </source>
</evidence>
<dbReference type="InterPro" id="IPR013320">
    <property type="entry name" value="ConA-like_dom_sf"/>
</dbReference>
<dbReference type="InterPro" id="IPR013319">
    <property type="entry name" value="GH11/12"/>
</dbReference>
<keyword evidence="2 4" id="KW-0378">Hydrolase</keyword>
<keyword evidence="2" id="KW-0119">Carbohydrate metabolism</keyword>
<proteinExistence type="inferred from homology"/>
<evidence type="ECO:0000313" key="4">
    <source>
        <dbReference type="EMBL" id="KAF9451591.1"/>
    </source>
</evidence>
<protein>
    <submittedName>
        <fullName evidence="4">Glycoside hydrolase family 12 protein</fullName>
    </submittedName>
</protein>
<keyword evidence="2" id="KW-0326">Glycosidase</keyword>
<feature type="signal peptide" evidence="3">
    <location>
        <begin position="1"/>
        <end position="18"/>
    </location>
</feature>
<gene>
    <name evidence="4" type="ORF">P691DRAFT_662940</name>
</gene>
<name>A0A9P5XM06_9AGAR</name>
<dbReference type="OrthoDB" id="95118at2759"/>
<reference evidence="4" key="1">
    <citation type="submission" date="2020-11" db="EMBL/GenBank/DDBJ databases">
        <authorList>
            <consortium name="DOE Joint Genome Institute"/>
            <person name="Ahrendt S."/>
            <person name="Riley R."/>
            <person name="Andreopoulos W."/>
            <person name="Labutti K."/>
            <person name="Pangilinan J."/>
            <person name="Ruiz-Duenas F.J."/>
            <person name="Barrasa J.M."/>
            <person name="Sanchez-Garcia M."/>
            <person name="Camarero S."/>
            <person name="Miyauchi S."/>
            <person name="Serrano A."/>
            <person name="Linde D."/>
            <person name="Babiker R."/>
            <person name="Drula E."/>
            <person name="Ayuso-Fernandez I."/>
            <person name="Pacheco R."/>
            <person name="Padilla G."/>
            <person name="Ferreira P."/>
            <person name="Barriuso J."/>
            <person name="Kellner H."/>
            <person name="Castanera R."/>
            <person name="Alfaro M."/>
            <person name="Ramirez L."/>
            <person name="Pisabarro A.G."/>
            <person name="Kuo A."/>
            <person name="Tritt A."/>
            <person name="Lipzen A."/>
            <person name="He G."/>
            <person name="Yan M."/>
            <person name="Ng V."/>
            <person name="Cullen D."/>
            <person name="Martin F."/>
            <person name="Rosso M.-N."/>
            <person name="Henrissat B."/>
            <person name="Hibbett D."/>
            <person name="Martinez A.T."/>
            <person name="Grigoriev I.V."/>
        </authorList>
    </citation>
    <scope>NUCLEOTIDE SEQUENCE</scope>
    <source>
        <strain evidence="4">MF-IS2</strain>
    </source>
</reference>
<feature type="chain" id="PRO_5040198182" evidence="3">
    <location>
        <begin position="19"/>
        <end position="250"/>
    </location>
</feature>
<organism evidence="4 5">
    <name type="scientific">Macrolepiota fuliginosa MF-IS2</name>
    <dbReference type="NCBI Taxonomy" id="1400762"/>
    <lineage>
        <taxon>Eukaryota</taxon>
        <taxon>Fungi</taxon>
        <taxon>Dikarya</taxon>
        <taxon>Basidiomycota</taxon>
        <taxon>Agaricomycotina</taxon>
        <taxon>Agaricomycetes</taxon>
        <taxon>Agaricomycetidae</taxon>
        <taxon>Agaricales</taxon>
        <taxon>Agaricineae</taxon>
        <taxon>Agaricaceae</taxon>
        <taxon>Macrolepiota</taxon>
    </lineage>
</organism>
<dbReference type="AlphaFoldDB" id="A0A9P5XM06"/>
<keyword evidence="3" id="KW-0732">Signal</keyword>
<dbReference type="EMBL" id="MU151083">
    <property type="protein sequence ID" value="KAF9451591.1"/>
    <property type="molecule type" value="Genomic_DNA"/>
</dbReference>
<evidence type="ECO:0000313" key="5">
    <source>
        <dbReference type="Proteomes" id="UP000807342"/>
    </source>
</evidence>
<evidence type="ECO:0000256" key="2">
    <source>
        <dbReference type="RuleBase" id="RU361163"/>
    </source>
</evidence>
<comment type="caution">
    <text evidence="4">The sequence shown here is derived from an EMBL/GenBank/DDBJ whole genome shotgun (WGS) entry which is preliminary data.</text>
</comment>
<dbReference type="GO" id="GO:0000272">
    <property type="term" value="P:polysaccharide catabolic process"/>
    <property type="evidence" value="ECO:0007669"/>
    <property type="project" value="UniProtKB-KW"/>
</dbReference>
<dbReference type="Gene3D" id="2.60.120.180">
    <property type="match status" value="1"/>
</dbReference>
<dbReference type="Proteomes" id="UP000807342">
    <property type="component" value="Unassembled WGS sequence"/>
</dbReference>
<dbReference type="Pfam" id="PF01670">
    <property type="entry name" value="Glyco_hydro_12"/>
    <property type="match status" value="1"/>
</dbReference>
<dbReference type="GO" id="GO:0008810">
    <property type="term" value="F:cellulase activity"/>
    <property type="evidence" value="ECO:0007669"/>
    <property type="project" value="InterPro"/>
</dbReference>
<sequence>MFSKKFALLLLLAPFVASAPTEVIEKRQSLDTANHCGQWDTVVAGQYTLYLDQWGMGNASSGQSCANLVSLSGTNLVWKNQWTWNGGNGVKSYTNINLNTNLNKQLSAIKSIPAVWNWSQSTSGSIVANVAFDLFTSSSSGGSNANEIMVWLANYNAGPISAVYNSDGTPKPVASNISLAGHTWNLYSGSNGANQVYSFLLTSGTATSFNGDLNTFLKYLTSNQGLSTSQYLTTVQAGSEATSGSATLSR</sequence>
<dbReference type="SUPFAM" id="SSF49899">
    <property type="entry name" value="Concanavalin A-like lectins/glucanases"/>
    <property type="match status" value="1"/>
</dbReference>
<keyword evidence="2" id="KW-0624">Polysaccharide degradation</keyword>
<accession>A0A9P5XM06</accession>
<dbReference type="InterPro" id="IPR002594">
    <property type="entry name" value="GH12"/>
</dbReference>
<evidence type="ECO:0000256" key="1">
    <source>
        <dbReference type="ARBA" id="ARBA00005519"/>
    </source>
</evidence>
<dbReference type="PANTHER" id="PTHR34002:SF9">
    <property type="entry name" value="XYLOGLUCAN-SPECIFIC ENDO-BETA-1,4-GLUCANASE A"/>
    <property type="match status" value="1"/>
</dbReference>
<comment type="similarity">
    <text evidence="1 2">Belongs to the glycosyl hydrolase 12 (cellulase H) family.</text>
</comment>
<keyword evidence="5" id="KW-1185">Reference proteome</keyword>